<accession>A0A3M0JBH2</accession>
<evidence type="ECO:0000313" key="2">
    <source>
        <dbReference type="EMBL" id="RMB97620.1"/>
    </source>
</evidence>
<gene>
    <name evidence="2" type="ORF">DUI87_25882</name>
</gene>
<dbReference type="Proteomes" id="UP000269221">
    <property type="component" value="Unassembled WGS sequence"/>
</dbReference>
<dbReference type="Gene3D" id="3.30.70.270">
    <property type="match status" value="1"/>
</dbReference>
<keyword evidence="1" id="KW-0175">Coiled coil</keyword>
<proteinExistence type="predicted"/>
<dbReference type="EMBL" id="QRBI01000158">
    <property type="protein sequence ID" value="RMB97620.1"/>
    <property type="molecule type" value="Genomic_DNA"/>
</dbReference>
<comment type="caution">
    <text evidence="2">The sequence shown here is derived from an EMBL/GenBank/DDBJ whole genome shotgun (WGS) entry which is preliminary data.</text>
</comment>
<evidence type="ECO:0000256" key="1">
    <source>
        <dbReference type="SAM" id="Coils"/>
    </source>
</evidence>
<reference evidence="2 3" key="1">
    <citation type="submission" date="2018-07" db="EMBL/GenBank/DDBJ databases">
        <title>A high quality draft genome assembly of the barn swallow (H. rustica rustica).</title>
        <authorList>
            <person name="Formenti G."/>
            <person name="Chiara M."/>
            <person name="Poveda L."/>
            <person name="Francoijs K.-J."/>
            <person name="Bonisoli-Alquati A."/>
            <person name="Canova L."/>
            <person name="Gianfranceschi L."/>
            <person name="Horner D.S."/>
            <person name="Saino N."/>
        </authorList>
    </citation>
    <scope>NUCLEOTIDE SEQUENCE [LARGE SCALE GENOMIC DNA]</scope>
    <source>
        <strain evidence="2">Chelidonia</strain>
        <tissue evidence="2">Blood</tissue>
    </source>
</reference>
<organism evidence="2 3">
    <name type="scientific">Hirundo rustica rustica</name>
    <dbReference type="NCBI Taxonomy" id="333673"/>
    <lineage>
        <taxon>Eukaryota</taxon>
        <taxon>Metazoa</taxon>
        <taxon>Chordata</taxon>
        <taxon>Craniata</taxon>
        <taxon>Vertebrata</taxon>
        <taxon>Euteleostomi</taxon>
        <taxon>Archelosauria</taxon>
        <taxon>Archosauria</taxon>
        <taxon>Dinosauria</taxon>
        <taxon>Saurischia</taxon>
        <taxon>Theropoda</taxon>
        <taxon>Coelurosauria</taxon>
        <taxon>Aves</taxon>
        <taxon>Neognathae</taxon>
        <taxon>Neoaves</taxon>
        <taxon>Telluraves</taxon>
        <taxon>Australaves</taxon>
        <taxon>Passeriformes</taxon>
        <taxon>Sylvioidea</taxon>
        <taxon>Hirundinidae</taxon>
        <taxon>Hirundo</taxon>
    </lineage>
</organism>
<protein>
    <submittedName>
        <fullName evidence="2">Uncharacterized protein</fullName>
    </submittedName>
</protein>
<keyword evidence="3" id="KW-1185">Reference proteome</keyword>
<name>A0A3M0JBH2_HIRRU</name>
<dbReference type="OrthoDB" id="1430630at2759"/>
<evidence type="ECO:0000313" key="3">
    <source>
        <dbReference type="Proteomes" id="UP000269221"/>
    </source>
</evidence>
<feature type="coiled-coil region" evidence="1">
    <location>
        <begin position="340"/>
        <end position="370"/>
    </location>
</feature>
<sequence length="378" mass="43158">MASVICKSRARFCSLVGCDFACIYMPLATTKELEFLLQNNDNLQFTLDIYPGKISIHILATNYLNQNFIWFPNSFKNTNSPSYKKRQSMETRHILLLIGFIITTQAMVRTIEHPETDAAVQKMLRYAIAQHDKSNYHLFPSQIVKIERMLSSAFLSMKPARKFLHLNKKLSSHGHCIRRNSKNLPTLSGEQLAKDLGSWEAPSGRQLLQYVDDLLISTKTQEACLEWMRGMGEPVIHECLEAIEATCSSCLDLKDTLLGNTETWSTDGSSCVISGRHAGLIHPVIQGMQMTAMPIDPELAAKGKPNSLMILKARPTHTQKKEPKEMLTEHKETTLAQEMLTKFEKECEKLDAAREMLEKLEADMRERENLDYWEYRIN</sequence>
<dbReference type="InterPro" id="IPR043128">
    <property type="entry name" value="Rev_trsase/Diguanyl_cyclase"/>
</dbReference>
<dbReference type="AlphaFoldDB" id="A0A3M0JBH2"/>